<dbReference type="AlphaFoldDB" id="A0AAW4MRW3"/>
<keyword evidence="10" id="KW-1185">Reference proteome</keyword>
<feature type="domain" description="Solute-binding protein family 3/N-terminal" evidence="6">
    <location>
        <begin position="29"/>
        <end position="246"/>
    </location>
</feature>
<dbReference type="SUPFAM" id="SSF53850">
    <property type="entry name" value="Periplasmic binding protein-like II"/>
    <property type="match status" value="1"/>
</dbReference>
<dbReference type="GO" id="GO:0030313">
    <property type="term" value="C:cell envelope"/>
    <property type="evidence" value="ECO:0007669"/>
    <property type="project" value="UniProtKB-SubCell"/>
</dbReference>
<evidence type="ECO:0000256" key="4">
    <source>
        <dbReference type="RuleBase" id="RU003744"/>
    </source>
</evidence>
<dbReference type="Proteomes" id="UP001196408">
    <property type="component" value="Unassembled WGS sequence"/>
</dbReference>
<comment type="similarity">
    <text evidence="2 4">Belongs to the bacterial solute-binding protein 3 family.</text>
</comment>
<evidence type="ECO:0000256" key="5">
    <source>
        <dbReference type="SAM" id="SignalP"/>
    </source>
</evidence>
<dbReference type="GeneID" id="301324504"/>
<evidence type="ECO:0000256" key="3">
    <source>
        <dbReference type="ARBA" id="ARBA00022729"/>
    </source>
</evidence>
<proteinExistence type="inferred from homology"/>
<dbReference type="EMBL" id="JAHOEL010000022">
    <property type="protein sequence ID" value="MBV3392605.1"/>
    <property type="molecule type" value="Genomic_DNA"/>
</dbReference>
<dbReference type="SMART" id="SM00062">
    <property type="entry name" value="PBPb"/>
    <property type="match status" value="1"/>
</dbReference>
<organism evidence="7 9">
    <name type="scientific">Catenibacterium mitsuokai</name>
    <dbReference type="NCBI Taxonomy" id="100886"/>
    <lineage>
        <taxon>Bacteria</taxon>
        <taxon>Bacillati</taxon>
        <taxon>Bacillota</taxon>
        <taxon>Erysipelotrichia</taxon>
        <taxon>Erysipelotrichales</taxon>
        <taxon>Coprobacillaceae</taxon>
        <taxon>Catenibacterium</taxon>
    </lineage>
</organism>
<evidence type="ECO:0000256" key="1">
    <source>
        <dbReference type="ARBA" id="ARBA00004196"/>
    </source>
</evidence>
<dbReference type="PROSITE" id="PS01039">
    <property type="entry name" value="SBP_BACTERIAL_3"/>
    <property type="match status" value="1"/>
</dbReference>
<comment type="caution">
    <text evidence="7">The sequence shown here is derived from an EMBL/GenBank/DDBJ whole genome shotgun (WGS) entry which is preliminary data.</text>
</comment>
<dbReference type="Pfam" id="PF00497">
    <property type="entry name" value="SBP_bac_3"/>
    <property type="match status" value="1"/>
</dbReference>
<dbReference type="PANTHER" id="PTHR35936:SF17">
    <property type="entry name" value="ARGININE-BINDING EXTRACELLULAR PROTEIN ARTP"/>
    <property type="match status" value="1"/>
</dbReference>
<evidence type="ECO:0000313" key="9">
    <source>
        <dbReference type="Proteomes" id="UP001196408"/>
    </source>
</evidence>
<accession>A0AAW4MRW3</accession>
<feature type="chain" id="PRO_5043924330" evidence="5">
    <location>
        <begin position="20"/>
        <end position="247"/>
    </location>
</feature>
<dbReference type="RefSeq" id="WP_117458571.1">
    <property type="nucleotide sequence ID" value="NZ_CAXVKV010000016.1"/>
</dbReference>
<feature type="signal peptide" evidence="5">
    <location>
        <begin position="1"/>
        <end position="19"/>
    </location>
</feature>
<comment type="subcellular location">
    <subcellularLocation>
        <location evidence="1">Cell envelope</location>
    </subcellularLocation>
</comment>
<name>A0AAW4MRW3_9FIRM</name>
<evidence type="ECO:0000313" key="10">
    <source>
        <dbReference type="Proteomes" id="UP001197492"/>
    </source>
</evidence>
<dbReference type="Gene3D" id="3.40.190.10">
    <property type="entry name" value="Periplasmic binding protein-like II"/>
    <property type="match status" value="2"/>
</dbReference>
<dbReference type="PANTHER" id="PTHR35936">
    <property type="entry name" value="MEMBRANE-BOUND LYTIC MUREIN TRANSGLYCOSYLASE F"/>
    <property type="match status" value="1"/>
</dbReference>
<sequence>MKKLLSVVLVMLLAVGMTGCGSSSNGKTELLIGVSPDYPPYESYNNKKEMVGFDIDMTKELVKIMNKNGGNYSYKFKALSFDAISSSLTSDQVDLGISGFTYHKDWKNILWSHAYNTSEQIALVKGDSTFSKVSDLEGKKIGAQLGATGVDAAKDIKGAQVTTVKDAKILVETLKSGGLDSVVLDGAVAENYAKNAGLKMIDEPLIKEENMIITKKGNDKLMKDVNKAVDEFVKSDKYNELKTKWGC</sequence>
<dbReference type="InterPro" id="IPR018313">
    <property type="entry name" value="SBP_3_CS"/>
</dbReference>
<evidence type="ECO:0000259" key="6">
    <source>
        <dbReference type="SMART" id="SM00062"/>
    </source>
</evidence>
<gene>
    <name evidence="7" type="ORF">KSV97_07245</name>
    <name evidence="8" type="ORF">KSW06_04900</name>
</gene>
<dbReference type="InterPro" id="IPR001638">
    <property type="entry name" value="Solute-binding_3/MltF_N"/>
</dbReference>
<keyword evidence="3 5" id="KW-0732">Signal</keyword>
<dbReference type="PROSITE" id="PS51257">
    <property type="entry name" value="PROKAR_LIPOPROTEIN"/>
    <property type="match status" value="1"/>
</dbReference>
<evidence type="ECO:0000313" key="8">
    <source>
        <dbReference type="EMBL" id="MBV3392605.1"/>
    </source>
</evidence>
<dbReference type="Proteomes" id="UP001197492">
    <property type="component" value="Unassembled WGS sequence"/>
</dbReference>
<reference evidence="7 10" key="1">
    <citation type="submission" date="2021-06" db="EMBL/GenBank/DDBJ databases">
        <title>Collection of gut derived symbiotic bacterial strains cultured from healthy donors.</title>
        <authorList>
            <person name="Lin H."/>
            <person name="Littmann E."/>
            <person name="Pamer E.G."/>
        </authorList>
    </citation>
    <scope>NUCLEOTIDE SEQUENCE</scope>
    <source>
        <strain evidence="8 10">MSK.21.70</strain>
        <strain evidence="7">MSK.21.82</strain>
    </source>
</reference>
<protein>
    <submittedName>
        <fullName evidence="7">Transporter substrate-binding domain-containing protein</fullName>
    </submittedName>
</protein>
<evidence type="ECO:0000256" key="2">
    <source>
        <dbReference type="ARBA" id="ARBA00010333"/>
    </source>
</evidence>
<dbReference type="EMBL" id="JAHOEF010000042">
    <property type="protein sequence ID" value="MBV3383015.1"/>
    <property type="molecule type" value="Genomic_DNA"/>
</dbReference>
<evidence type="ECO:0000313" key="7">
    <source>
        <dbReference type="EMBL" id="MBV3383015.1"/>
    </source>
</evidence>